<dbReference type="InterPro" id="IPR037069">
    <property type="entry name" value="AcylCoA_DH/ox_N_sf"/>
</dbReference>
<reference evidence="10" key="2">
    <citation type="submission" date="2020-09" db="EMBL/GenBank/DDBJ databases">
        <authorList>
            <person name="Sun Q."/>
            <person name="Ohkuma M."/>
        </authorList>
    </citation>
    <scope>NUCLEOTIDE SEQUENCE</scope>
    <source>
        <strain evidence="10">JCM 19831</strain>
    </source>
</reference>
<comment type="cofactor">
    <cofactor evidence="1 6">
        <name>FAD</name>
        <dbReference type="ChEBI" id="CHEBI:57692"/>
    </cofactor>
</comment>
<dbReference type="InterPro" id="IPR006091">
    <property type="entry name" value="Acyl-CoA_Oxase/DH_mid-dom"/>
</dbReference>
<dbReference type="GO" id="GO:0005886">
    <property type="term" value="C:plasma membrane"/>
    <property type="evidence" value="ECO:0007669"/>
    <property type="project" value="TreeGrafter"/>
</dbReference>
<dbReference type="FunFam" id="2.40.110.10:FF:000011">
    <property type="entry name" value="Acyl-CoA dehydrogenase FadE34"/>
    <property type="match status" value="1"/>
</dbReference>
<dbReference type="InterPro" id="IPR009100">
    <property type="entry name" value="AcylCoA_DH/oxidase_NM_dom_sf"/>
</dbReference>
<evidence type="ECO:0000313" key="11">
    <source>
        <dbReference type="Proteomes" id="UP000642070"/>
    </source>
</evidence>
<dbReference type="GO" id="GO:0016627">
    <property type="term" value="F:oxidoreductase activity, acting on the CH-CH group of donors"/>
    <property type="evidence" value="ECO:0007669"/>
    <property type="project" value="InterPro"/>
</dbReference>
<dbReference type="InterPro" id="IPR046373">
    <property type="entry name" value="Acyl-CoA_Oxase/DH_mid-dom_sf"/>
</dbReference>
<protein>
    <submittedName>
        <fullName evidence="10">Acyl-CoA dehydrogenase</fullName>
    </submittedName>
</protein>
<dbReference type="InterPro" id="IPR009075">
    <property type="entry name" value="AcylCo_DH/oxidase_C"/>
</dbReference>
<organism evidence="10 11">
    <name type="scientific">Dactylosporangium sucinum</name>
    <dbReference type="NCBI Taxonomy" id="1424081"/>
    <lineage>
        <taxon>Bacteria</taxon>
        <taxon>Bacillati</taxon>
        <taxon>Actinomycetota</taxon>
        <taxon>Actinomycetes</taxon>
        <taxon>Micromonosporales</taxon>
        <taxon>Micromonosporaceae</taxon>
        <taxon>Dactylosporangium</taxon>
    </lineage>
</organism>
<dbReference type="PANTHER" id="PTHR43292:SF3">
    <property type="entry name" value="ACYL-COA DEHYDROGENASE FADE29"/>
    <property type="match status" value="1"/>
</dbReference>
<evidence type="ECO:0000259" key="7">
    <source>
        <dbReference type="Pfam" id="PF00441"/>
    </source>
</evidence>
<evidence type="ECO:0000256" key="5">
    <source>
        <dbReference type="ARBA" id="ARBA00023002"/>
    </source>
</evidence>
<dbReference type="Gene3D" id="1.10.540.10">
    <property type="entry name" value="Acyl-CoA dehydrogenase/oxidase, N-terminal domain"/>
    <property type="match status" value="1"/>
</dbReference>
<evidence type="ECO:0000259" key="8">
    <source>
        <dbReference type="Pfam" id="PF02770"/>
    </source>
</evidence>
<dbReference type="GO" id="GO:0050660">
    <property type="term" value="F:flavin adenine dinucleotide binding"/>
    <property type="evidence" value="ECO:0007669"/>
    <property type="project" value="InterPro"/>
</dbReference>
<dbReference type="RefSeq" id="WP_190255008.1">
    <property type="nucleotide sequence ID" value="NZ_BMPI01000050.1"/>
</dbReference>
<comment type="caution">
    <text evidence="10">The sequence shown here is derived from an EMBL/GenBank/DDBJ whole genome shotgun (WGS) entry which is preliminary data.</text>
</comment>
<evidence type="ECO:0000256" key="1">
    <source>
        <dbReference type="ARBA" id="ARBA00001974"/>
    </source>
</evidence>
<evidence type="ECO:0000256" key="4">
    <source>
        <dbReference type="ARBA" id="ARBA00022827"/>
    </source>
</evidence>
<dbReference type="EMBL" id="BMPI01000050">
    <property type="protein sequence ID" value="GGM64326.1"/>
    <property type="molecule type" value="Genomic_DNA"/>
</dbReference>
<dbReference type="InterPro" id="IPR052161">
    <property type="entry name" value="Mycobact_Acyl-CoA_DH"/>
</dbReference>
<feature type="domain" description="Acyl-CoA dehydrogenase/oxidase N-terminal" evidence="9">
    <location>
        <begin position="41"/>
        <end position="119"/>
    </location>
</feature>
<comment type="similarity">
    <text evidence="2 6">Belongs to the acyl-CoA dehydrogenase family.</text>
</comment>
<sequence>MRLALSDDLLEFQRAVRAHIAAHRPDLPRLPGTRSPEVADLPAYREWCASLFTAGLMGSDWPVEWGGSGVLDPLRDFVLDEELAAAQVPRAIGAWNLVCGALFEHGSDRQKSTYLPRIRSFADLWCQLFSEPEAGSDLASLRATARRSGDGWVVNGQKVWTTHAHVADLGFLLARTDPDAPKHKGIGAFIVDMRSPGITVRPLRDITGASDFNEVFFDDVHLPGDALIGAAGQGWAIARSALARERSHSVREDPVVAKVSRMVDYTARNADAAGTRLLDRSDVRQRLGHLYARAQATDLLGFEGVLREAAGAERPFDAPVVKLMFSETNLDAATYAQELMGESAVWGEDEAGAPDAGYWQKAFLFARGYTISAGSNEVLRNLVAERGLGLPR</sequence>
<evidence type="ECO:0000256" key="3">
    <source>
        <dbReference type="ARBA" id="ARBA00022630"/>
    </source>
</evidence>
<dbReference type="Proteomes" id="UP000642070">
    <property type="component" value="Unassembled WGS sequence"/>
</dbReference>
<keyword evidence="4 6" id="KW-0274">FAD</keyword>
<evidence type="ECO:0000313" key="10">
    <source>
        <dbReference type="EMBL" id="GGM64326.1"/>
    </source>
</evidence>
<feature type="domain" description="Acyl-CoA oxidase/dehydrogenase middle" evidence="8">
    <location>
        <begin position="126"/>
        <end position="220"/>
    </location>
</feature>
<dbReference type="PANTHER" id="PTHR43292">
    <property type="entry name" value="ACYL-COA DEHYDROGENASE"/>
    <property type="match status" value="1"/>
</dbReference>
<dbReference type="InterPro" id="IPR036250">
    <property type="entry name" value="AcylCo_DH-like_C"/>
</dbReference>
<dbReference type="AlphaFoldDB" id="A0A917U9D6"/>
<evidence type="ECO:0000256" key="6">
    <source>
        <dbReference type="RuleBase" id="RU362125"/>
    </source>
</evidence>
<dbReference type="SUPFAM" id="SSF47203">
    <property type="entry name" value="Acyl-CoA dehydrogenase C-terminal domain-like"/>
    <property type="match status" value="1"/>
</dbReference>
<reference evidence="10" key="1">
    <citation type="journal article" date="2014" name="Int. J. Syst. Evol. Microbiol.">
        <title>Complete genome sequence of Corynebacterium casei LMG S-19264T (=DSM 44701T), isolated from a smear-ripened cheese.</title>
        <authorList>
            <consortium name="US DOE Joint Genome Institute (JGI-PGF)"/>
            <person name="Walter F."/>
            <person name="Albersmeier A."/>
            <person name="Kalinowski J."/>
            <person name="Ruckert C."/>
        </authorList>
    </citation>
    <scope>NUCLEOTIDE SEQUENCE</scope>
    <source>
        <strain evidence="10">JCM 19831</strain>
    </source>
</reference>
<dbReference type="InterPro" id="IPR013786">
    <property type="entry name" value="AcylCoA_DH/ox_N"/>
</dbReference>
<name>A0A917U9D6_9ACTN</name>
<accession>A0A917U9D6</accession>
<keyword evidence="3 6" id="KW-0285">Flavoprotein</keyword>
<dbReference type="SUPFAM" id="SSF56645">
    <property type="entry name" value="Acyl-CoA dehydrogenase NM domain-like"/>
    <property type="match status" value="1"/>
</dbReference>
<keyword evidence="5 6" id="KW-0560">Oxidoreductase</keyword>
<feature type="domain" description="Acyl-CoA dehydrogenase/oxidase C-terminal" evidence="7">
    <location>
        <begin position="232"/>
        <end position="387"/>
    </location>
</feature>
<evidence type="ECO:0000259" key="9">
    <source>
        <dbReference type="Pfam" id="PF02771"/>
    </source>
</evidence>
<dbReference type="Gene3D" id="1.20.140.10">
    <property type="entry name" value="Butyryl-CoA Dehydrogenase, subunit A, domain 3"/>
    <property type="match status" value="1"/>
</dbReference>
<evidence type="ECO:0000256" key="2">
    <source>
        <dbReference type="ARBA" id="ARBA00009347"/>
    </source>
</evidence>
<dbReference type="Pfam" id="PF02771">
    <property type="entry name" value="Acyl-CoA_dh_N"/>
    <property type="match status" value="1"/>
</dbReference>
<keyword evidence="11" id="KW-1185">Reference proteome</keyword>
<dbReference type="Pfam" id="PF00441">
    <property type="entry name" value="Acyl-CoA_dh_1"/>
    <property type="match status" value="1"/>
</dbReference>
<proteinExistence type="inferred from homology"/>
<dbReference type="Pfam" id="PF02770">
    <property type="entry name" value="Acyl-CoA_dh_M"/>
    <property type="match status" value="1"/>
</dbReference>
<dbReference type="Gene3D" id="2.40.110.10">
    <property type="entry name" value="Butyryl-CoA Dehydrogenase, subunit A, domain 2"/>
    <property type="match status" value="1"/>
</dbReference>
<gene>
    <name evidence="10" type="ORF">GCM10007977_077260</name>
</gene>